<evidence type="ECO:0008006" key="5">
    <source>
        <dbReference type="Google" id="ProtNLM"/>
    </source>
</evidence>
<dbReference type="AlphaFoldDB" id="A0ABD6C883"/>
<gene>
    <name evidence="3" type="ORF">ACFR9U_03425</name>
</gene>
<dbReference type="EMBL" id="JBHUDJ010000001">
    <property type="protein sequence ID" value="MFD1586019.1"/>
    <property type="molecule type" value="Genomic_DNA"/>
</dbReference>
<evidence type="ECO:0000256" key="2">
    <source>
        <dbReference type="SAM" id="Phobius"/>
    </source>
</evidence>
<name>A0ABD6C883_9EURY</name>
<evidence type="ECO:0000256" key="1">
    <source>
        <dbReference type="SAM" id="MobiDB-lite"/>
    </source>
</evidence>
<keyword evidence="4" id="KW-1185">Reference proteome</keyword>
<comment type="caution">
    <text evidence="3">The sequence shown here is derived from an EMBL/GenBank/DDBJ whole genome shotgun (WGS) entry which is preliminary data.</text>
</comment>
<organism evidence="3 4">
    <name type="scientific">Halorientalis brevis</name>
    <dbReference type="NCBI Taxonomy" id="1126241"/>
    <lineage>
        <taxon>Archaea</taxon>
        <taxon>Methanobacteriati</taxon>
        <taxon>Methanobacteriota</taxon>
        <taxon>Stenosarchaea group</taxon>
        <taxon>Halobacteria</taxon>
        <taxon>Halobacteriales</taxon>
        <taxon>Haloarculaceae</taxon>
        <taxon>Halorientalis</taxon>
    </lineage>
</organism>
<feature type="transmembrane region" description="Helical" evidence="2">
    <location>
        <begin position="61"/>
        <end position="82"/>
    </location>
</feature>
<feature type="region of interest" description="Disordered" evidence="1">
    <location>
        <begin position="28"/>
        <end position="58"/>
    </location>
</feature>
<dbReference type="RefSeq" id="WP_247376679.1">
    <property type="nucleotide sequence ID" value="NZ_JALLGV010000003.1"/>
</dbReference>
<evidence type="ECO:0000313" key="4">
    <source>
        <dbReference type="Proteomes" id="UP001597119"/>
    </source>
</evidence>
<sequence>MTALVLALLVTGLLVGNATAVTAANTTDETTRTMVPPATAASAADAPPASTSASQQGLPAVTGPAAAAGVVAGVTIATGLFVRRQG</sequence>
<protein>
    <recommendedName>
        <fullName evidence="5">PGF-CTERM sorting domain-containing protein</fullName>
    </recommendedName>
</protein>
<keyword evidence="2" id="KW-0472">Membrane</keyword>
<keyword evidence="2" id="KW-0812">Transmembrane</keyword>
<dbReference type="Proteomes" id="UP001597119">
    <property type="component" value="Unassembled WGS sequence"/>
</dbReference>
<proteinExistence type="predicted"/>
<accession>A0ABD6C883</accession>
<keyword evidence="2" id="KW-1133">Transmembrane helix</keyword>
<reference evidence="3 4" key="1">
    <citation type="journal article" date="2019" name="Int. J. Syst. Evol. Microbiol.">
        <title>The Global Catalogue of Microorganisms (GCM) 10K type strain sequencing project: providing services to taxonomists for standard genome sequencing and annotation.</title>
        <authorList>
            <consortium name="The Broad Institute Genomics Platform"/>
            <consortium name="The Broad Institute Genome Sequencing Center for Infectious Disease"/>
            <person name="Wu L."/>
            <person name="Ma J."/>
        </authorList>
    </citation>
    <scope>NUCLEOTIDE SEQUENCE [LARGE SCALE GENOMIC DNA]</scope>
    <source>
        <strain evidence="3 4">CGMCC 1.12125</strain>
    </source>
</reference>
<evidence type="ECO:0000313" key="3">
    <source>
        <dbReference type="EMBL" id="MFD1586019.1"/>
    </source>
</evidence>